<sequence length="106" mass="12261">MPIYYFDQTQQFSLQNYQFIMKLSISMKETTPPSTSLVGSYIHMLESHCRALELALNHAATDFEEKEGHEVDKTVHDLLNVKYSTLWKPTNEIILYPSTHGQIVRA</sequence>
<reference evidence="2" key="1">
    <citation type="journal article" date="2010" name="Genome Res.">
        <title>Population genomic sequencing of Coccidioides fungi reveals recent hybridization and transposon control.</title>
        <authorList>
            <person name="Neafsey D.E."/>
            <person name="Barker B.M."/>
            <person name="Sharpton T.J."/>
            <person name="Stajich J.E."/>
            <person name="Park D.J."/>
            <person name="Whiston E."/>
            <person name="Hung C.-Y."/>
            <person name="McMahan C."/>
            <person name="White J."/>
            <person name="Sykes S."/>
            <person name="Heiman D."/>
            <person name="Young S."/>
            <person name="Zeng Q."/>
            <person name="Abouelleil A."/>
            <person name="Aftuck L."/>
            <person name="Bessette D."/>
            <person name="Brown A."/>
            <person name="FitzGerald M."/>
            <person name="Lui A."/>
            <person name="Macdonald J.P."/>
            <person name="Priest M."/>
            <person name="Orbach M.J."/>
            <person name="Galgiani J.N."/>
            <person name="Kirkland T.N."/>
            <person name="Cole G.T."/>
            <person name="Birren B.W."/>
            <person name="Henn M.R."/>
            <person name="Taylor J.W."/>
            <person name="Rounsley S.D."/>
        </authorList>
    </citation>
    <scope>NUCLEOTIDE SEQUENCE [LARGE SCALE GENOMIC DNA]</scope>
    <source>
        <strain evidence="2">H538.4</strain>
    </source>
</reference>
<dbReference type="Proteomes" id="UP000054563">
    <property type="component" value="Unassembled WGS sequence"/>
</dbReference>
<protein>
    <submittedName>
        <fullName evidence="1">Uncharacterized protein</fullName>
    </submittedName>
</protein>
<proteinExistence type="predicted"/>
<organism evidence="1 2">
    <name type="scientific">Coccidioides immitis H538.4</name>
    <dbReference type="NCBI Taxonomy" id="396776"/>
    <lineage>
        <taxon>Eukaryota</taxon>
        <taxon>Fungi</taxon>
        <taxon>Dikarya</taxon>
        <taxon>Ascomycota</taxon>
        <taxon>Pezizomycotina</taxon>
        <taxon>Eurotiomycetes</taxon>
        <taxon>Eurotiomycetidae</taxon>
        <taxon>Onygenales</taxon>
        <taxon>Onygenaceae</taxon>
        <taxon>Coccidioides</taxon>
    </lineage>
</organism>
<accession>A0A0J8S4R6</accession>
<dbReference type="EMBL" id="DS017078">
    <property type="protein sequence ID" value="KMU92435.1"/>
    <property type="molecule type" value="Genomic_DNA"/>
</dbReference>
<evidence type="ECO:0000313" key="1">
    <source>
        <dbReference type="EMBL" id="KMU92435.1"/>
    </source>
</evidence>
<name>A0A0J8S4R6_COCIT</name>
<gene>
    <name evidence="1" type="ORF">CIHG_10255</name>
</gene>
<dbReference type="AlphaFoldDB" id="A0A0J8S4R6"/>
<dbReference type="VEuPathDB" id="FungiDB:CIHG_10255"/>
<evidence type="ECO:0000313" key="2">
    <source>
        <dbReference type="Proteomes" id="UP000054563"/>
    </source>
</evidence>